<dbReference type="CDD" id="cd05403">
    <property type="entry name" value="NT_KNTase_like"/>
    <property type="match status" value="1"/>
</dbReference>
<evidence type="ECO:0000259" key="6">
    <source>
        <dbReference type="Pfam" id="PF01909"/>
    </source>
</evidence>
<reference evidence="8 9" key="1">
    <citation type="submission" date="2016-12" db="EMBL/GenBank/DDBJ databases">
        <title>Genome sequencing of Methylocaldum marinum.</title>
        <authorList>
            <person name="Takeuchi M."/>
            <person name="Kamagata Y."/>
            <person name="Hiraoka S."/>
            <person name="Oshima K."/>
            <person name="Hattori M."/>
            <person name="Iwasaki W."/>
        </authorList>
    </citation>
    <scope>NUCLEOTIDE SEQUENCE [LARGE SCALE GENOMIC DNA]</scope>
    <source>
        <strain evidence="8 9">S8</strain>
    </source>
</reference>
<dbReference type="InterPro" id="IPR043502">
    <property type="entry name" value="DNA/RNA_pol_sf"/>
</dbReference>
<evidence type="ECO:0000313" key="8">
    <source>
        <dbReference type="EMBL" id="BBA34819.1"/>
    </source>
</evidence>
<accession>A0A250KYF8</accession>
<organism evidence="8 9">
    <name type="scientific">Methylocaldum marinum</name>
    <dbReference type="NCBI Taxonomy" id="1432792"/>
    <lineage>
        <taxon>Bacteria</taxon>
        <taxon>Pseudomonadati</taxon>
        <taxon>Pseudomonadota</taxon>
        <taxon>Gammaproteobacteria</taxon>
        <taxon>Methylococcales</taxon>
        <taxon>Methylococcaceae</taxon>
        <taxon>Methylocaldum</taxon>
    </lineage>
</organism>
<dbReference type="KEGG" id="mmai:sS8_2874"/>
<dbReference type="InterPro" id="IPR002934">
    <property type="entry name" value="Polymerase_NTP_transf_dom"/>
</dbReference>
<dbReference type="InterPro" id="IPR043519">
    <property type="entry name" value="NT_sf"/>
</dbReference>
<proteinExistence type="inferred from homology"/>
<evidence type="ECO:0000256" key="4">
    <source>
        <dbReference type="ARBA" id="ARBA00035252"/>
    </source>
</evidence>
<dbReference type="Gene3D" id="3.30.460.10">
    <property type="entry name" value="Beta Polymerase, domain 2"/>
    <property type="match status" value="1"/>
</dbReference>
<keyword evidence="9" id="KW-1185">Reference proteome</keyword>
<dbReference type="SUPFAM" id="SSF81301">
    <property type="entry name" value="Nucleotidyltransferase"/>
    <property type="match status" value="1"/>
</dbReference>
<feature type="domain" description="Adenylyltransferase AadA C-terminal" evidence="7">
    <location>
        <begin position="364"/>
        <end position="463"/>
    </location>
</feature>
<dbReference type="SUPFAM" id="SSF56672">
    <property type="entry name" value="DNA/RNA polymerases"/>
    <property type="match status" value="1"/>
</dbReference>
<name>A0A250KYF8_9GAMM</name>
<keyword evidence="1" id="KW-0808">Transferase</keyword>
<dbReference type="PANTHER" id="PTHR34047:SF8">
    <property type="entry name" value="PROTEIN YKFC"/>
    <property type="match status" value="1"/>
</dbReference>
<dbReference type="Pfam" id="PF13427">
    <property type="entry name" value="AadA_C"/>
    <property type="match status" value="1"/>
</dbReference>
<protein>
    <recommendedName>
        <fullName evidence="4">Aminoglycoside (3'') (9) adenylyltransferase</fullName>
        <ecNumber evidence="3">2.7.7.47</ecNumber>
    </recommendedName>
</protein>
<evidence type="ECO:0000313" key="9">
    <source>
        <dbReference type="Proteomes" id="UP000266313"/>
    </source>
</evidence>
<evidence type="ECO:0000259" key="7">
    <source>
        <dbReference type="Pfam" id="PF13427"/>
    </source>
</evidence>
<comment type="catalytic activity">
    <reaction evidence="5">
        <text>streptomycin + ATP = 3''-O-adenylylstreptomycin + diphosphate</text>
        <dbReference type="Rhea" id="RHEA:20245"/>
        <dbReference type="ChEBI" id="CHEBI:30616"/>
        <dbReference type="ChEBI" id="CHEBI:33019"/>
        <dbReference type="ChEBI" id="CHEBI:58007"/>
        <dbReference type="ChEBI" id="CHEBI:58605"/>
        <dbReference type="EC" id="2.7.7.47"/>
    </reaction>
</comment>
<dbReference type="InterPro" id="IPR025184">
    <property type="entry name" value="AadA_C"/>
</dbReference>
<evidence type="ECO:0000256" key="3">
    <source>
        <dbReference type="ARBA" id="ARBA00035126"/>
    </source>
</evidence>
<dbReference type="InterPro" id="IPR051083">
    <property type="entry name" value="GrpII_Intron_Splice-Mob/Def"/>
</dbReference>
<dbReference type="NCBIfam" id="NF010309">
    <property type="entry name" value="PRK13746.1"/>
    <property type="match status" value="1"/>
</dbReference>
<dbReference type="AlphaFoldDB" id="A0A250KYF8"/>
<sequence length="474" mass="52744">MSYQAEYSEHGKAVYMGKDLTEVRSPQRKLMPDTVGLEQHEQTSLRGIARRAQRCKDHRFRDLYRCLDGPLLHRCGRDLNKRAASGVDDVTGQAYEQDLTASIESLAERLKTKRYRAKRVRRCYIPKENGGERPLGIPALEDQWVQLACAKLLGAIYEQDFLPVSSALRRAVIRTETSLKRVSKFPGPALSYQWKPWGRAGYRELIGMSAPIHMTSKLNIPREASDALGVVQGALGRSVVAIYLFGSAVVGGLRPKSDVDVLAIVDRRLSEATRHMLVEELMRVSGRVGNDEGRRPLELTVLCLLDIVPWRYPPKHQLVCGEWLRDDFENRRVPAPGADPDLAIVLKKVRDSSVRLVGPEASAILDRVPMADICRAMQDSLPGLLSGVSDDVRNVLLTLARMWYTAVEGEISPKDVAAEWAVPRLHGGEASLLELARRGYVVECADSWTGKEADVAALVRTLKHAVQSSLAAQR</sequence>
<feature type="domain" description="Polymerase nucleotidyl transferase" evidence="6">
    <location>
        <begin position="239"/>
        <end position="271"/>
    </location>
</feature>
<evidence type="ECO:0000256" key="1">
    <source>
        <dbReference type="ARBA" id="ARBA00022679"/>
    </source>
</evidence>
<dbReference type="PANTHER" id="PTHR34047">
    <property type="entry name" value="NUCLEAR INTRON MATURASE 1, MITOCHONDRIAL-RELATED"/>
    <property type="match status" value="1"/>
</dbReference>
<dbReference type="Proteomes" id="UP000266313">
    <property type="component" value="Chromosome"/>
</dbReference>
<dbReference type="EC" id="2.7.7.47" evidence="3"/>
<evidence type="ECO:0000256" key="5">
    <source>
        <dbReference type="ARBA" id="ARBA00048566"/>
    </source>
</evidence>
<dbReference type="EMBL" id="AP017928">
    <property type="protein sequence ID" value="BBA34819.1"/>
    <property type="molecule type" value="Genomic_DNA"/>
</dbReference>
<gene>
    <name evidence="8" type="ORF">sS8_2874</name>
</gene>
<dbReference type="Pfam" id="PF01909">
    <property type="entry name" value="NTP_transf_2"/>
    <property type="match status" value="1"/>
</dbReference>
<comment type="similarity">
    <text evidence="2">Belongs to the bacterial reverse transcriptase family.</text>
</comment>
<dbReference type="GO" id="GO:0009012">
    <property type="term" value="F:aminoglycoside 3''-adenylyltransferase activity"/>
    <property type="evidence" value="ECO:0007669"/>
    <property type="project" value="UniProtKB-EC"/>
</dbReference>
<evidence type="ECO:0000256" key="2">
    <source>
        <dbReference type="ARBA" id="ARBA00034120"/>
    </source>
</evidence>